<organism evidence="1 2">
    <name type="scientific">Bradyrhizobium quebecense</name>
    <dbReference type="NCBI Taxonomy" id="2748629"/>
    <lineage>
        <taxon>Bacteria</taxon>
        <taxon>Pseudomonadati</taxon>
        <taxon>Pseudomonadota</taxon>
        <taxon>Alphaproteobacteria</taxon>
        <taxon>Hyphomicrobiales</taxon>
        <taxon>Nitrobacteraceae</taxon>
        <taxon>Bradyrhizobium</taxon>
    </lineage>
</organism>
<gene>
    <name evidence="1" type="ORF">J4P68_0012350</name>
</gene>
<sequence length="192" mass="22202">MTTGKIFANWDDNHSRLWSHRPIRLEHTMHKQPAFSMDDLAKLIEHYPREHYSLVKTGAKGSSRVWREGEIGRLRGHQVIEAISRGGLWLNLRNVTAIDRRYRDMIERMFGEIAAKVPGFDAPTHQAGILISSPDAQVYYHADLPGQGLVQIAGRKRVYIYPSTQPFIRPEHLENIALFDVEVDIPYEPWYD</sequence>
<evidence type="ECO:0000313" key="2">
    <source>
        <dbReference type="Proteomes" id="UP000692816"/>
    </source>
</evidence>
<proteinExistence type="predicted"/>
<dbReference type="Proteomes" id="UP000692816">
    <property type="component" value="Chromosome"/>
</dbReference>
<dbReference type="EMBL" id="CP088282">
    <property type="protein sequence ID" value="UGY05469.1"/>
    <property type="molecule type" value="Genomic_DNA"/>
</dbReference>
<protein>
    <submittedName>
        <fullName evidence="1">Uncharacterized protein</fullName>
    </submittedName>
</protein>
<reference evidence="1 2" key="1">
    <citation type="journal article" date="2021" name="Int. J. Syst. Evol. Microbiol.">
        <title>Bradyrhizobium septentrionale sp. nov. (sv. septentrionale) and Bradyrhizobium quebecense sp. nov. (sv. septentrionale) associated with legumes native to Canada possess rearranged symbiosis genes and numerous insertion sequences.</title>
        <authorList>
            <person name="Bromfield E.S.P."/>
            <person name="Cloutier S."/>
        </authorList>
    </citation>
    <scope>NUCLEOTIDE SEQUENCE [LARGE SCALE GENOMIC DNA]</scope>
    <source>
        <strain evidence="1 2">12S5</strain>
    </source>
</reference>
<name>A0ACD3VG54_9BRAD</name>
<accession>A0ACD3VG54</accession>
<keyword evidence="2" id="KW-1185">Reference proteome</keyword>
<evidence type="ECO:0000313" key="1">
    <source>
        <dbReference type="EMBL" id="UGY05469.1"/>
    </source>
</evidence>